<dbReference type="Proteomes" id="UP000093903">
    <property type="component" value="Unassembled WGS sequence"/>
</dbReference>
<proteinExistence type="predicted"/>
<dbReference type="AlphaFoldDB" id="A0A853MHR4"/>
<sequence length="114" mass="12541">MKSTSQSSFFDCDNIPKFGEKPEGWKASGKRVSRGVYKTSDGFKINADCSSAANILKKVAVMLGIDLSGISRGCLSQPQKVRLWALQKSPCLPEKLNKNRVLTSFSVKSEKKLI</sequence>
<dbReference type="EMBL" id="LYXA01000001">
    <property type="protein sequence ID" value="OBU77167.1"/>
    <property type="molecule type" value="Genomic_DNA"/>
</dbReference>
<evidence type="ECO:0000313" key="1">
    <source>
        <dbReference type="EMBL" id="OBU77167.1"/>
    </source>
</evidence>
<reference evidence="1 2" key="1">
    <citation type="submission" date="2016-05" db="EMBL/GenBank/DDBJ databases">
        <title>First complete genome of the cyanobacterium Cylindrospermopsis raciborskii CS505, containing a circular chromosome and a single extrachromosomal element.</title>
        <authorList>
            <person name="Fuentes J."/>
            <person name="Tamames J."/>
            <person name="Allen E."/>
            <person name="Plominski A."/>
            <person name="Vasquez M."/>
        </authorList>
    </citation>
    <scope>NUCLEOTIDE SEQUENCE [LARGE SCALE GENOMIC DNA]</scope>
    <source>
        <strain evidence="1 2">CS505</strain>
    </source>
</reference>
<protein>
    <submittedName>
        <fullName evidence="1">Transposase</fullName>
    </submittedName>
</protein>
<gene>
    <name evidence="1" type="ORF">A9P98_13440</name>
</gene>
<accession>A0A853MHR4</accession>
<organism evidence="1 2">
    <name type="scientific">Cylindrospermopsis raciborskii CS-505</name>
    <dbReference type="NCBI Taxonomy" id="533240"/>
    <lineage>
        <taxon>Bacteria</taxon>
        <taxon>Bacillati</taxon>
        <taxon>Cyanobacteriota</taxon>
        <taxon>Cyanophyceae</taxon>
        <taxon>Nostocales</taxon>
        <taxon>Aphanizomenonaceae</taxon>
        <taxon>Cylindrospermopsis</taxon>
    </lineage>
</organism>
<evidence type="ECO:0000313" key="2">
    <source>
        <dbReference type="Proteomes" id="UP000093903"/>
    </source>
</evidence>
<name>A0A853MHR4_9CYAN</name>
<comment type="caution">
    <text evidence="1">The sequence shown here is derived from an EMBL/GenBank/DDBJ whole genome shotgun (WGS) entry which is preliminary data.</text>
</comment>